<evidence type="ECO:0000256" key="8">
    <source>
        <dbReference type="ARBA" id="ARBA00022840"/>
    </source>
</evidence>
<reference evidence="11 12" key="1">
    <citation type="journal article" date="2015" name="Genome Biol. Evol.">
        <title>Distinctive Genome Reduction Rates Revealed by Genomic Analyses of Two Coxiella-Like Endosymbionts in Ticks.</title>
        <authorList>
            <person name="Gottlieb Y."/>
            <person name="Lalzar I."/>
            <person name="Klasson L."/>
        </authorList>
    </citation>
    <scope>NUCLEOTIDE SEQUENCE [LARGE SCALE GENOMIC DNA]</scope>
    <source>
        <strain evidence="11 12">CRt</strain>
    </source>
</reference>
<evidence type="ECO:0000256" key="2">
    <source>
        <dbReference type="ARBA" id="ARBA00007599"/>
    </source>
</evidence>
<dbReference type="Proteomes" id="UP000063965">
    <property type="component" value="Chromosome"/>
</dbReference>
<evidence type="ECO:0000256" key="3">
    <source>
        <dbReference type="ARBA" id="ARBA00019010"/>
    </source>
</evidence>
<dbReference type="PANTHER" id="PTHR33540:SF2">
    <property type="entry name" value="TRNA THREONYLCARBAMOYLADENOSINE BIOSYNTHESIS PROTEIN TSAE"/>
    <property type="match status" value="1"/>
</dbReference>
<dbReference type="Pfam" id="PF02367">
    <property type="entry name" value="TsaE"/>
    <property type="match status" value="1"/>
</dbReference>
<keyword evidence="7" id="KW-0547">Nucleotide-binding</keyword>
<proteinExistence type="inferred from homology"/>
<evidence type="ECO:0000313" key="11">
    <source>
        <dbReference type="EMBL" id="AKQ33646.1"/>
    </source>
</evidence>
<comment type="similarity">
    <text evidence="2">Belongs to the TsaE family.</text>
</comment>
<comment type="subcellular location">
    <subcellularLocation>
        <location evidence="1">Cytoplasm</location>
    </subcellularLocation>
</comment>
<gene>
    <name evidence="11" type="ORF">CleRT_08880</name>
</gene>
<evidence type="ECO:0000256" key="6">
    <source>
        <dbReference type="ARBA" id="ARBA00022723"/>
    </source>
</evidence>
<sequence>MLLLGEEIANYYPKGAVIYLSGELGAGKTTLVRGFLRGLGYKGFVKSPSYSLVEIYRLSTLEVVHVDLYRLEEPEDYLNLGLSDYLKNNPILLIEWPEKSGKFLPSPTLWIKIDIQGKKRIVKFSV</sequence>
<dbReference type="InterPro" id="IPR003442">
    <property type="entry name" value="T6A_TsaE"/>
</dbReference>
<dbReference type="NCBIfam" id="TIGR00150">
    <property type="entry name" value="T6A_YjeE"/>
    <property type="match status" value="1"/>
</dbReference>
<evidence type="ECO:0000256" key="7">
    <source>
        <dbReference type="ARBA" id="ARBA00022741"/>
    </source>
</evidence>
<dbReference type="EMBL" id="CP011126">
    <property type="protein sequence ID" value="AKQ33646.1"/>
    <property type="molecule type" value="Genomic_DNA"/>
</dbReference>
<keyword evidence="4" id="KW-0963">Cytoplasm</keyword>
<organism evidence="11 12">
    <name type="scientific">Candidatus Coxiella mudrowiae</name>
    <dbReference type="NCBI Taxonomy" id="2054173"/>
    <lineage>
        <taxon>Bacteria</taxon>
        <taxon>Pseudomonadati</taxon>
        <taxon>Pseudomonadota</taxon>
        <taxon>Gammaproteobacteria</taxon>
        <taxon>Legionellales</taxon>
        <taxon>Coxiellaceae</taxon>
        <taxon>Coxiella</taxon>
    </lineage>
</organism>
<evidence type="ECO:0000313" key="12">
    <source>
        <dbReference type="Proteomes" id="UP000063965"/>
    </source>
</evidence>
<name>A0ABM5UUK3_9COXI</name>
<dbReference type="PANTHER" id="PTHR33540">
    <property type="entry name" value="TRNA THREONYLCARBAMOYLADENOSINE BIOSYNTHESIS PROTEIN TSAE"/>
    <property type="match status" value="1"/>
</dbReference>
<dbReference type="Gene3D" id="3.40.50.300">
    <property type="entry name" value="P-loop containing nucleotide triphosphate hydrolases"/>
    <property type="match status" value="1"/>
</dbReference>
<evidence type="ECO:0000256" key="10">
    <source>
        <dbReference type="ARBA" id="ARBA00032441"/>
    </source>
</evidence>
<keyword evidence="8" id="KW-0067">ATP-binding</keyword>
<dbReference type="SUPFAM" id="SSF52540">
    <property type="entry name" value="P-loop containing nucleoside triphosphate hydrolases"/>
    <property type="match status" value="1"/>
</dbReference>
<evidence type="ECO:0000256" key="1">
    <source>
        <dbReference type="ARBA" id="ARBA00004496"/>
    </source>
</evidence>
<protein>
    <recommendedName>
        <fullName evidence="3">tRNA threonylcarbamoyladenosine biosynthesis protein TsaE</fullName>
    </recommendedName>
    <alternativeName>
        <fullName evidence="10">t(6)A37 threonylcarbamoyladenosine biosynthesis protein TsaE</fullName>
    </alternativeName>
</protein>
<accession>A0ABM5UUK3</accession>
<keyword evidence="12" id="KW-1185">Reference proteome</keyword>
<evidence type="ECO:0000256" key="4">
    <source>
        <dbReference type="ARBA" id="ARBA00022490"/>
    </source>
</evidence>
<dbReference type="InterPro" id="IPR027417">
    <property type="entry name" value="P-loop_NTPase"/>
</dbReference>
<evidence type="ECO:0000256" key="9">
    <source>
        <dbReference type="ARBA" id="ARBA00022842"/>
    </source>
</evidence>
<keyword evidence="5" id="KW-0819">tRNA processing</keyword>
<evidence type="ECO:0000256" key="5">
    <source>
        <dbReference type="ARBA" id="ARBA00022694"/>
    </source>
</evidence>
<keyword evidence="11" id="KW-0378">Hydrolase</keyword>
<keyword evidence="6" id="KW-0479">Metal-binding</keyword>
<dbReference type="GO" id="GO:0016787">
    <property type="term" value="F:hydrolase activity"/>
    <property type="evidence" value="ECO:0007669"/>
    <property type="project" value="UniProtKB-KW"/>
</dbReference>
<keyword evidence="9" id="KW-0460">Magnesium</keyword>